<accession>A0ACC2KT61</accession>
<protein>
    <submittedName>
        <fullName evidence="1">Uncharacterized protein</fullName>
    </submittedName>
</protein>
<name>A0ACC2KT61_PERAE</name>
<evidence type="ECO:0000313" key="2">
    <source>
        <dbReference type="Proteomes" id="UP001234297"/>
    </source>
</evidence>
<sequence length="69" mass="7271">MTASTAAWKSFFSFLQHRDFVGFGESTDWLCLGLGYLQLVSSATVSARQLGGSATVPARQRGNGASLAS</sequence>
<organism evidence="1 2">
    <name type="scientific">Persea americana</name>
    <name type="common">Avocado</name>
    <dbReference type="NCBI Taxonomy" id="3435"/>
    <lineage>
        <taxon>Eukaryota</taxon>
        <taxon>Viridiplantae</taxon>
        <taxon>Streptophyta</taxon>
        <taxon>Embryophyta</taxon>
        <taxon>Tracheophyta</taxon>
        <taxon>Spermatophyta</taxon>
        <taxon>Magnoliopsida</taxon>
        <taxon>Magnoliidae</taxon>
        <taxon>Laurales</taxon>
        <taxon>Lauraceae</taxon>
        <taxon>Persea</taxon>
    </lineage>
</organism>
<evidence type="ECO:0000313" key="1">
    <source>
        <dbReference type="EMBL" id="KAJ8624357.1"/>
    </source>
</evidence>
<keyword evidence="2" id="KW-1185">Reference proteome</keyword>
<proteinExistence type="predicted"/>
<dbReference type="Proteomes" id="UP001234297">
    <property type="component" value="Chromosome 11"/>
</dbReference>
<gene>
    <name evidence="1" type="ORF">MRB53_032887</name>
</gene>
<comment type="caution">
    <text evidence="1">The sequence shown here is derived from an EMBL/GenBank/DDBJ whole genome shotgun (WGS) entry which is preliminary data.</text>
</comment>
<dbReference type="EMBL" id="CM056819">
    <property type="protein sequence ID" value="KAJ8624357.1"/>
    <property type="molecule type" value="Genomic_DNA"/>
</dbReference>
<reference evidence="1 2" key="1">
    <citation type="journal article" date="2022" name="Hortic Res">
        <title>A haplotype resolved chromosomal level avocado genome allows analysis of novel avocado genes.</title>
        <authorList>
            <person name="Nath O."/>
            <person name="Fletcher S.J."/>
            <person name="Hayward A."/>
            <person name="Shaw L.M."/>
            <person name="Masouleh A.K."/>
            <person name="Furtado A."/>
            <person name="Henry R.J."/>
            <person name="Mitter N."/>
        </authorList>
    </citation>
    <scope>NUCLEOTIDE SEQUENCE [LARGE SCALE GENOMIC DNA]</scope>
    <source>
        <strain evidence="2">cv. Hass</strain>
    </source>
</reference>